<dbReference type="GO" id="GO:0005829">
    <property type="term" value="C:cytosol"/>
    <property type="evidence" value="ECO:0007669"/>
    <property type="project" value="TreeGrafter"/>
</dbReference>
<dbReference type="NCBIfam" id="TIGR03598">
    <property type="entry name" value="GTPase_YsxC"/>
    <property type="match status" value="1"/>
</dbReference>
<dbReference type="InterPro" id="IPR019987">
    <property type="entry name" value="GTP-bd_ribosome_bio_YsxC"/>
</dbReference>
<evidence type="ECO:0000256" key="3">
    <source>
        <dbReference type="ARBA" id="ARBA00022618"/>
    </source>
</evidence>
<dbReference type="GO" id="GO:0000917">
    <property type="term" value="P:division septum assembly"/>
    <property type="evidence" value="ECO:0007669"/>
    <property type="project" value="UniProtKB-KW"/>
</dbReference>
<name>A0A2S8RBX5_9FIRM</name>
<accession>A0A2S8RBX5</accession>
<dbReference type="PANTHER" id="PTHR11649">
    <property type="entry name" value="MSS1/TRME-RELATED GTP-BINDING PROTEIN"/>
    <property type="match status" value="1"/>
</dbReference>
<dbReference type="EMBL" id="NEMB01000003">
    <property type="protein sequence ID" value="PQQ67296.1"/>
    <property type="molecule type" value="Genomic_DNA"/>
</dbReference>
<comment type="function">
    <text evidence="10">Necessary for normal cell division and for the maintenance of normal septation.</text>
</comment>
<dbReference type="FunFam" id="3.40.50.300:FF:000098">
    <property type="entry name" value="Probable GTP-binding protein EngB"/>
    <property type="match status" value="1"/>
</dbReference>
<reference evidence="12 13" key="1">
    <citation type="journal article" date="2018" name="Syst. Appl. Microbiol.">
        <title>Characterization and high-quality draft genome sequence of Herbivorax saccincola A7, an anaerobic, alkaliphilic, thermophilic, cellulolytic, and xylanolytic bacterium.</title>
        <authorList>
            <person name="Aikawa S."/>
            <person name="Baramee S."/>
            <person name="Sermsathanaswadi J."/>
            <person name="Thianheng P."/>
            <person name="Tachaapaikoon C."/>
            <person name="Shikata A."/>
            <person name="Waeonukul R."/>
            <person name="Pason P."/>
            <person name="Ratanakhanokchai K."/>
            <person name="Kosugi A."/>
        </authorList>
    </citation>
    <scope>NUCLEOTIDE SEQUENCE [LARGE SCALE GENOMIC DNA]</scope>
    <source>
        <strain evidence="12 13">A7</strain>
    </source>
</reference>
<dbReference type="GO" id="GO:0005525">
    <property type="term" value="F:GTP binding"/>
    <property type="evidence" value="ECO:0007669"/>
    <property type="project" value="UniProtKB-UniRule"/>
</dbReference>
<comment type="caution">
    <text evidence="12">The sequence shown here is derived from an EMBL/GenBank/DDBJ whole genome shotgun (WGS) entry which is preliminary data.</text>
</comment>
<evidence type="ECO:0000256" key="9">
    <source>
        <dbReference type="ARBA" id="ARBA00023306"/>
    </source>
</evidence>
<keyword evidence="4" id="KW-0479">Metal-binding</keyword>
<evidence type="ECO:0000256" key="10">
    <source>
        <dbReference type="HAMAP-Rule" id="MF_00321"/>
    </source>
</evidence>
<dbReference type="NCBIfam" id="TIGR00231">
    <property type="entry name" value="small_GTP"/>
    <property type="match status" value="1"/>
</dbReference>
<evidence type="ECO:0000313" key="12">
    <source>
        <dbReference type="EMBL" id="PQQ67296.1"/>
    </source>
</evidence>
<evidence type="ECO:0000259" key="11">
    <source>
        <dbReference type="PROSITE" id="PS51706"/>
    </source>
</evidence>
<dbReference type="SUPFAM" id="SSF52540">
    <property type="entry name" value="P-loop containing nucleoside triphosphate hydrolases"/>
    <property type="match status" value="1"/>
</dbReference>
<gene>
    <name evidence="10" type="primary">engB</name>
    <name evidence="12" type="ORF">B9R14_11420</name>
</gene>
<dbReference type="InterPro" id="IPR030393">
    <property type="entry name" value="G_ENGB_dom"/>
</dbReference>
<dbReference type="InterPro" id="IPR006073">
    <property type="entry name" value="GTP-bd"/>
</dbReference>
<evidence type="ECO:0000256" key="7">
    <source>
        <dbReference type="ARBA" id="ARBA00023134"/>
    </source>
</evidence>
<comment type="cofactor">
    <cofactor evidence="1">
        <name>Mg(2+)</name>
        <dbReference type="ChEBI" id="CHEBI:18420"/>
    </cofactor>
</comment>
<evidence type="ECO:0000256" key="2">
    <source>
        <dbReference type="ARBA" id="ARBA00009638"/>
    </source>
</evidence>
<feature type="domain" description="EngB-type G" evidence="11">
    <location>
        <begin position="24"/>
        <end position="197"/>
    </location>
</feature>
<dbReference type="AlphaFoldDB" id="A0A2S8RBX5"/>
<dbReference type="InterPro" id="IPR027417">
    <property type="entry name" value="P-loop_NTPase"/>
</dbReference>
<dbReference type="Gene3D" id="3.40.50.300">
    <property type="entry name" value="P-loop containing nucleotide triphosphate hydrolases"/>
    <property type="match status" value="1"/>
</dbReference>
<keyword evidence="5 10" id="KW-0547">Nucleotide-binding</keyword>
<keyword evidence="6" id="KW-0460">Magnesium</keyword>
<dbReference type="CDD" id="cd01876">
    <property type="entry name" value="YihA_EngB"/>
    <property type="match status" value="1"/>
</dbReference>
<dbReference type="GO" id="GO:0046872">
    <property type="term" value="F:metal ion binding"/>
    <property type="evidence" value="ECO:0007669"/>
    <property type="project" value="UniProtKB-KW"/>
</dbReference>
<evidence type="ECO:0000313" key="13">
    <source>
        <dbReference type="Proteomes" id="UP000239720"/>
    </source>
</evidence>
<comment type="similarity">
    <text evidence="2 10">Belongs to the TRAFAC class TrmE-Era-EngA-EngB-Septin-like GTPase superfamily. EngB GTPase family.</text>
</comment>
<dbReference type="HAMAP" id="MF_00321">
    <property type="entry name" value="GTPase_EngB"/>
    <property type="match status" value="1"/>
</dbReference>
<evidence type="ECO:0000256" key="8">
    <source>
        <dbReference type="ARBA" id="ARBA00023210"/>
    </source>
</evidence>
<evidence type="ECO:0000256" key="5">
    <source>
        <dbReference type="ARBA" id="ARBA00022741"/>
    </source>
</evidence>
<dbReference type="OrthoDB" id="9804921at2"/>
<dbReference type="PROSITE" id="PS51706">
    <property type="entry name" value="G_ENGB"/>
    <property type="match status" value="1"/>
</dbReference>
<keyword evidence="3 10" id="KW-0132">Cell division</keyword>
<dbReference type="InterPro" id="IPR005225">
    <property type="entry name" value="Small_GTP-bd"/>
</dbReference>
<organism evidence="12 13">
    <name type="scientific">Acetivibrio saccincola</name>
    <dbReference type="NCBI Taxonomy" id="1677857"/>
    <lineage>
        <taxon>Bacteria</taxon>
        <taxon>Bacillati</taxon>
        <taxon>Bacillota</taxon>
        <taxon>Clostridia</taxon>
        <taxon>Eubacteriales</taxon>
        <taxon>Oscillospiraceae</taxon>
        <taxon>Acetivibrio</taxon>
    </lineage>
</organism>
<keyword evidence="7 10" id="KW-0342">GTP-binding</keyword>
<evidence type="ECO:0000256" key="4">
    <source>
        <dbReference type="ARBA" id="ARBA00022723"/>
    </source>
</evidence>
<evidence type="ECO:0000256" key="6">
    <source>
        <dbReference type="ARBA" id="ARBA00022842"/>
    </source>
</evidence>
<dbReference type="RefSeq" id="WP_105368297.1">
    <property type="nucleotide sequence ID" value="NZ_DAONOL010000018.1"/>
</dbReference>
<proteinExistence type="inferred from homology"/>
<sequence>MSLNINNAKYELSAVKPSQYPVSDLPEVTFVGRSNVGKSSLINSLLNRKNLAKVAATPGKTQVINFYNIDNKLYFVDLPGYGYAKVSKGVQASWAKFIETYLVKREQLKLIVMLVDIRHSPTSHDKLMHDWILSMELPYLVVATKKDKVPRSKIKPRLADIAKELNLDASNKLIPYSSETRQGRDELWDEIKKCLDMEG</sequence>
<evidence type="ECO:0000256" key="1">
    <source>
        <dbReference type="ARBA" id="ARBA00001946"/>
    </source>
</evidence>
<dbReference type="Proteomes" id="UP000239720">
    <property type="component" value="Unassembled WGS sequence"/>
</dbReference>
<keyword evidence="9 10" id="KW-0131">Cell cycle</keyword>
<protein>
    <recommendedName>
        <fullName evidence="10">Probable GTP-binding protein EngB</fullName>
    </recommendedName>
</protein>
<dbReference type="Pfam" id="PF01926">
    <property type="entry name" value="MMR_HSR1"/>
    <property type="match status" value="1"/>
</dbReference>
<keyword evidence="8 10" id="KW-0717">Septation</keyword>
<dbReference type="PANTHER" id="PTHR11649:SF13">
    <property type="entry name" value="ENGB-TYPE G DOMAIN-CONTAINING PROTEIN"/>
    <property type="match status" value="1"/>
</dbReference>